<sequence length="275" mass="29720">MIRRCGEKPTSSCDVFLGSLGLELAQQNEITRLAVRAAQLMLAWGAESELVEDVGQRLGVALGVESVELSISSTSLVLTTLYKQRCVTTTRRLRDHGLNMDMVCEVQRVCVMAEKGLLDLDQVGRKLRQLKPKTWNRWLVVAIIGPSCGSFAYLFGADDTAVMLTVLAACLGMVVRQQLAKGHFNLLINWAATAFVTTLVARLAAMVWPTPDADVAMAAAVLMLVPGFPLLNAIADMVKGHYNVGLARWGQATLMTASAAIGITLAMQLTGMGWI</sequence>
<evidence type="ECO:0000313" key="10">
    <source>
        <dbReference type="Proteomes" id="UP000305674"/>
    </source>
</evidence>
<protein>
    <submittedName>
        <fullName evidence="9">Threonine/serine exporter family protein</fullName>
    </submittedName>
</protein>
<feature type="domain" description="Threonine/serine exporter-like N-terminal" evidence="8">
    <location>
        <begin position="32"/>
        <end position="269"/>
    </location>
</feature>
<evidence type="ECO:0000256" key="7">
    <source>
        <dbReference type="SAM" id="Phobius"/>
    </source>
</evidence>
<feature type="transmembrane region" description="Helical" evidence="7">
    <location>
        <begin position="161"/>
        <end position="179"/>
    </location>
</feature>
<dbReference type="InterPro" id="IPR010619">
    <property type="entry name" value="ThrE-like_N"/>
</dbReference>
<feature type="transmembrane region" description="Helical" evidence="7">
    <location>
        <begin position="186"/>
        <end position="209"/>
    </location>
</feature>
<dbReference type="PANTHER" id="PTHR34390">
    <property type="entry name" value="UPF0442 PROTEIN YJJB-RELATED"/>
    <property type="match status" value="1"/>
</dbReference>
<dbReference type="EMBL" id="SWCI01000010">
    <property type="protein sequence ID" value="TKB48066.1"/>
    <property type="molecule type" value="Genomic_DNA"/>
</dbReference>
<reference evidence="9 10" key="1">
    <citation type="submission" date="2019-04" db="EMBL/GenBank/DDBJ databases">
        <authorList>
            <person name="Hwang J.C."/>
        </authorList>
    </citation>
    <scope>NUCLEOTIDE SEQUENCE [LARGE SCALE GENOMIC DNA]</scope>
    <source>
        <strain evidence="9 10">IMCC35001</strain>
    </source>
</reference>
<keyword evidence="4 7" id="KW-1133">Transmembrane helix</keyword>
<organism evidence="9 10">
    <name type="scientific">Ferrimonas sediminicola</name>
    <dbReference type="NCBI Taxonomy" id="2569538"/>
    <lineage>
        <taxon>Bacteria</taxon>
        <taxon>Pseudomonadati</taxon>
        <taxon>Pseudomonadota</taxon>
        <taxon>Gammaproteobacteria</taxon>
        <taxon>Alteromonadales</taxon>
        <taxon>Ferrimonadaceae</taxon>
        <taxon>Ferrimonas</taxon>
    </lineage>
</organism>
<evidence type="ECO:0000256" key="5">
    <source>
        <dbReference type="ARBA" id="ARBA00023136"/>
    </source>
</evidence>
<dbReference type="AlphaFoldDB" id="A0A4U1BDL1"/>
<accession>A0A4U1BDL1</accession>
<keyword evidence="10" id="KW-1185">Reference proteome</keyword>
<dbReference type="OrthoDB" id="9813917at2"/>
<evidence type="ECO:0000259" key="8">
    <source>
        <dbReference type="Pfam" id="PF06738"/>
    </source>
</evidence>
<dbReference type="InterPro" id="IPR050539">
    <property type="entry name" value="ThrE_Dicarb/AminoAcid_Exp"/>
</dbReference>
<dbReference type="PANTHER" id="PTHR34390:SF2">
    <property type="entry name" value="SUCCINATE TRANSPORTER SUBUNIT YJJP-RELATED"/>
    <property type="match status" value="1"/>
</dbReference>
<feature type="transmembrane region" description="Helical" evidence="7">
    <location>
        <begin position="135"/>
        <end position="155"/>
    </location>
</feature>
<feature type="transmembrane region" description="Helical" evidence="7">
    <location>
        <begin position="215"/>
        <end position="234"/>
    </location>
</feature>
<gene>
    <name evidence="9" type="ORF">FCL40_14170</name>
</gene>
<keyword evidence="3 7" id="KW-0812">Transmembrane</keyword>
<dbReference type="GO" id="GO:0015744">
    <property type="term" value="P:succinate transport"/>
    <property type="evidence" value="ECO:0007669"/>
    <property type="project" value="TreeGrafter"/>
</dbReference>
<dbReference type="GO" id="GO:0005886">
    <property type="term" value="C:plasma membrane"/>
    <property type="evidence" value="ECO:0007669"/>
    <property type="project" value="UniProtKB-SubCell"/>
</dbReference>
<dbReference type="Proteomes" id="UP000305674">
    <property type="component" value="Unassembled WGS sequence"/>
</dbReference>
<proteinExistence type="inferred from homology"/>
<dbReference type="GO" id="GO:0022857">
    <property type="term" value="F:transmembrane transporter activity"/>
    <property type="evidence" value="ECO:0007669"/>
    <property type="project" value="InterPro"/>
</dbReference>
<comment type="caution">
    <text evidence="9">The sequence shown here is derived from an EMBL/GenBank/DDBJ whole genome shotgun (WGS) entry which is preliminary data.</text>
</comment>
<evidence type="ECO:0000256" key="4">
    <source>
        <dbReference type="ARBA" id="ARBA00022989"/>
    </source>
</evidence>
<evidence type="ECO:0000256" key="6">
    <source>
        <dbReference type="ARBA" id="ARBA00034125"/>
    </source>
</evidence>
<comment type="similarity">
    <text evidence="6">Belongs to the ThrE exporter (TC 2.A.79) family.</text>
</comment>
<comment type="subcellular location">
    <subcellularLocation>
        <location evidence="1">Cell membrane</location>
        <topology evidence="1">Multi-pass membrane protein</topology>
    </subcellularLocation>
</comment>
<evidence type="ECO:0000256" key="2">
    <source>
        <dbReference type="ARBA" id="ARBA00022475"/>
    </source>
</evidence>
<feature type="transmembrane region" description="Helical" evidence="7">
    <location>
        <begin position="246"/>
        <end position="269"/>
    </location>
</feature>
<name>A0A4U1BDL1_9GAMM</name>
<dbReference type="Pfam" id="PF06738">
    <property type="entry name" value="ThrE"/>
    <property type="match status" value="1"/>
</dbReference>
<keyword evidence="5 7" id="KW-0472">Membrane</keyword>
<evidence type="ECO:0000313" key="9">
    <source>
        <dbReference type="EMBL" id="TKB48066.1"/>
    </source>
</evidence>
<evidence type="ECO:0000256" key="3">
    <source>
        <dbReference type="ARBA" id="ARBA00022692"/>
    </source>
</evidence>
<evidence type="ECO:0000256" key="1">
    <source>
        <dbReference type="ARBA" id="ARBA00004651"/>
    </source>
</evidence>
<keyword evidence="2" id="KW-1003">Cell membrane</keyword>